<comment type="caution">
    <text evidence="5">The sequence shown here is derived from an EMBL/GenBank/DDBJ whole genome shotgun (WGS) entry which is preliminary data.</text>
</comment>
<dbReference type="InterPro" id="IPR051782">
    <property type="entry name" value="ABC_Transporter_VariousFunc"/>
</dbReference>
<accession>A0A9D2M531</accession>
<feature type="domain" description="ABC transporter" evidence="4">
    <location>
        <begin position="12"/>
        <end position="239"/>
    </location>
</feature>
<dbReference type="Pfam" id="PF00005">
    <property type="entry name" value="ABC_tran"/>
    <property type="match status" value="1"/>
</dbReference>
<dbReference type="GO" id="GO:0005524">
    <property type="term" value="F:ATP binding"/>
    <property type="evidence" value="ECO:0007669"/>
    <property type="project" value="UniProtKB-KW"/>
</dbReference>
<dbReference type="SMART" id="SM00382">
    <property type="entry name" value="AAA"/>
    <property type="match status" value="1"/>
</dbReference>
<gene>
    <name evidence="5" type="ORF">H9945_02575</name>
</gene>
<reference evidence="5" key="2">
    <citation type="submission" date="2021-04" db="EMBL/GenBank/DDBJ databases">
        <authorList>
            <person name="Gilroy R."/>
        </authorList>
    </citation>
    <scope>NUCLEOTIDE SEQUENCE</scope>
    <source>
        <strain evidence="5">ChiBcec8-13705</strain>
    </source>
</reference>
<evidence type="ECO:0000256" key="2">
    <source>
        <dbReference type="ARBA" id="ARBA00022741"/>
    </source>
</evidence>
<sequence>MKTIQSNPPRVLAAQGLCKNYGEQTVLKDLDLALEPGRIYGLIGRNGAGKTTLLSLLTGQNLPTAGAITYGGAPVWENAAALSEFYFARELASGSDLGSLAVKRFLRAAALFCPYWDEPYAQSLLQKFNVPTNKTINKLSRGQASMLAITVALASRAPVTLLDEPTAGLDVVMREKFYHILLEDYAATGRTFVISTHIIEEAAGVFERVVILDEGKVVADEPTDALLDRFRSVSGPAEAVQAALAARGLTPMQNQQVGKYVMTTVRGTESDWAALADDPALDLEGMNLQNVFVALCGHGDEEG</sequence>
<dbReference type="PANTHER" id="PTHR42939">
    <property type="entry name" value="ABC TRANSPORTER ATP-BINDING PROTEIN ALBC-RELATED"/>
    <property type="match status" value="1"/>
</dbReference>
<reference evidence="5" key="1">
    <citation type="journal article" date="2021" name="PeerJ">
        <title>Extensive microbial diversity within the chicken gut microbiome revealed by metagenomics and culture.</title>
        <authorList>
            <person name="Gilroy R."/>
            <person name="Ravi A."/>
            <person name="Getino M."/>
            <person name="Pursley I."/>
            <person name="Horton D.L."/>
            <person name="Alikhan N.F."/>
            <person name="Baker D."/>
            <person name="Gharbi K."/>
            <person name="Hall N."/>
            <person name="Watson M."/>
            <person name="Adriaenssens E.M."/>
            <person name="Foster-Nyarko E."/>
            <person name="Jarju S."/>
            <person name="Secka A."/>
            <person name="Antonio M."/>
            <person name="Oren A."/>
            <person name="Chaudhuri R.R."/>
            <person name="La Ragione R."/>
            <person name="Hildebrand F."/>
            <person name="Pallen M.J."/>
        </authorList>
    </citation>
    <scope>NUCLEOTIDE SEQUENCE</scope>
    <source>
        <strain evidence="5">ChiBcec8-13705</strain>
    </source>
</reference>
<keyword evidence="1" id="KW-0813">Transport</keyword>
<dbReference type="Proteomes" id="UP000886803">
    <property type="component" value="Unassembled WGS sequence"/>
</dbReference>
<evidence type="ECO:0000256" key="3">
    <source>
        <dbReference type="ARBA" id="ARBA00022840"/>
    </source>
</evidence>
<keyword evidence="2" id="KW-0547">Nucleotide-binding</keyword>
<protein>
    <submittedName>
        <fullName evidence="5">ABC transporter ATP-binding protein</fullName>
    </submittedName>
</protein>
<dbReference type="CDD" id="cd03230">
    <property type="entry name" value="ABC_DR_subfamily_A"/>
    <property type="match status" value="1"/>
</dbReference>
<keyword evidence="3 5" id="KW-0067">ATP-binding</keyword>
<dbReference type="InterPro" id="IPR003439">
    <property type="entry name" value="ABC_transporter-like_ATP-bd"/>
</dbReference>
<evidence type="ECO:0000313" key="6">
    <source>
        <dbReference type="Proteomes" id="UP000886803"/>
    </source>
</evidence>
<dbReference type="Gene3D" id="3.40.50.300">
    <property type="entry name" value="P-loop containing nucleotide triphosphate hydrolases"/>
    <property type="match status" value="1"/>
</dbReference>
<dbReference type="EMBL" id="DWYG01000026">
    <property type="protein sequence ID" value="HJB41362.1"/>
    <property type="molecule type" value="Genomic_DNA"/>
</dbReference>
<name>A0A9D2M531_9FIRM</name>
<dbReference type="PROSITE" id="PS50893">
    <property type="entry name" value="ABC_TRANSPORTER_2"/>
    <property type="match status" value="1"/>
</dbReference>
<evidence type="ECO:0000259" key="4">
    <source>
        <dbReference type="PROSITE" id="PS50893"/>
    </source>
</evidence>
<evidence type="ECO:0000313" key="5">
    <source>
        <dbReference type="EMBL" id="HJB41362.1"/>
    </source>
</evidence>
<evidence type="ECO:0000256" key="1">
    <source>
        <dbReference type="ARBA" id="ARBA00022448"/>
    </source>
</evidence>
<organism evidence="5 6">
    <name type="scientific">Candidatus Gemmiger avicola</name>
    <dbReference type="NCBI Taxonomy" id="2838605"/>
    <lineage>
        <taxon>Bacteria</taxon>
        <taxon>Bacillati</taxon>
        <taxon>Bacillota</taxon>
        <taxon>Clostridia</taxon>
        <taxon>Eubacteriales</taxon>
        <taxon>Gemmiger</taxon>
    </lineage>
</organism>
<dbReference type="SUPFAM" id="SSF52540">
    <property type="entry name" value="P-loop containing nucleoside triphosphate hydrolases"/>
    <property type="match status" value="1"/>
</dbReference>
<dbReference type="PANTHER" id="PTHR42939:SF1">
    <property type="entry name" value="ABC TRANSPORTER ATP-BINDING PROTEIN ALBC-RELATED"/>
    <property type="match status" value="1"/>
</dbReference>
<dbReference type="AlphaFoldDB" id="A0A9D2M531"/>
<proteinExistence type="predicted"/>
<dbReference type="InterPro" id="IPR003593">
    <property type="entry name" value="AAA+_ATPase"/>
</dbReference>
<dbReference type="InterPro" id="IPR027417">
    <property type="entry name" value="P-loop_NTPase"/>
</dbReference>
<dbReference type="GO" id="GO:0016887">
    <property type="term" value="F:ATP hydrolysis activity"/>
    <property type="evidence" value="ECO:0007669"/>
    <property type="project" value="InterPro"/>
</dbReference>